<evidence type="ECO:0000256" key="2">
    <source>
        <dbReference type="ARBA" id="ARBA00009963"/>
    </source>
</evidence>
<evidence type="ECO:0000256" key="3">
    <source>
        <dbReference type="ARBA" id="ARBA00022431"/>
    </source>
</evidence>
<dbReference type="InterPro" id="IPR016184">
    <property type="entry name" value="Capsid/spike_ssDNA_virus"/>
</dbReference>
<protein>
    <submittedName>
        <fullName evidence="6">Major capsid protein</fullName>
    </submittedName>
</protein>
<evidence type="ECO:0000256" key="4">
    <source>
        <dbReference type="ARBA" id="ARBA00022561"/>
    </source>
</evidence>
<keyword evidence="4" id="KW-0167">Capsid protein</keyword>
<evidence type="ECO:0000313" key="6">
    <source>
        <dbReference type="EMBL" id="DAE25554.1"/>
    </source>
</evidence>
<dbReference type="EMBL" id="BK057812">
    <property type="protein sequence ID" value="DAE25554.1"/>
    <property type="molecule type" value="Genomic_DNA"/>
</dbReference>
<accession>A0A8S5R334</accession>
<name>A0A8S5R334_9VIRU</name>
<comment type="subcellular location">
    <subcellularLocation>
        <location evidence="1">Virion</location>
    </subcellularLocation>
</comment>
<keyword evidence="5" id="KW-0946">Virion</keyword>
<proteinExistence type="inferred from homology"/>
<dbReference type="GO" id="GO:0039615">
    <property type="term" value="C:T=1 icosahedral viral capsid"/>
    <property type="evidence" value="ECO:0007669"/>
    <property type="project" value="UniProtKB-KW"/>
</dbReference>
<dbReference type="InterPro" id="IPR003514">
    <property type="entry name" value="Microviridae_protein_F"/>
</dbReference>
<dbReference type="InterPro" id="IPR037002">
    <property type="entry name" value="Microviridae_protein_F_sf"/>
</dbReference>
<comment type="similarity">
    <text evidence="2">Belongs to the microviridae F protein family.</text>
</comment>
<evidence type="ECO:0000256" key="1">
    <source>
        <dbReference type="ARBA" id="ARBA00004328"/>
    </source>
</evidence>
<keyword evidence="3" id="KW-1140">T=1 icosahedral capsid protein</keyword>
<organism evidence="6">
    <name type="scientific">Microviridae sp. ctatW3</name>
    <dbReference type="NCBI Taxonomy" id="2825001"/>
    <lineage>
        <taxon>Viruses</taxon>
        <taxon>Monodnaviria</taxon>
        <taxon>Sangervirae</taxon>
        <taxon>Phixviricota</taxon>
        <taxon>Malgrandaviricetes</taxon>
        <taxon>Petitvirales</taxon>
        <taxon>Microviridae</taxon>
    </lineage>
</organism>
<dbReference type="Gene3D" id="2.60.169.10">
    <property type="entry name" value="Microviridae F protein"/>
    <property type="match status" value="1"/>
</dbReference>
<dbReference type="SUPFAM" id="SSF88645">
    <property type="entry name" value="ssDNA viruses"/>
    <property type="match status" value="2"/>
</dbReference>
<reference evidence="6" key="1">
    <citation type="journal article" date="2021" name="Proc. Natl. Acad. Sci. U.S.A.">
        <title>A Catalog of Tens of Thousands of Viruses from Human Metagenomes Reveals Hidden Associations with Chronic Diseases.</title>
        <authorList>
            <person name="Tisza M.J."/>
            <person name="Buck C.B."/>
        </authorList>
    </citation>
    <scope>NUCLEOTIDE SEQUENCE</scope>
    <source>
        <strain evidence="6">CtatW3</strain>
    </source>
</reference>
<sequence length="550" mass="61269">MKKLEIRPSRANRPRNAFDLSQRHMFTAPVGALLPVMSIDLIPHDHVEIDAKDFMRTLPMNSAAFMSLRGVYEFFFVPYAQLWHPFDQFIAGTNDFRTNVYNLNKAPSTVPSVKRLDLFKEILKDTTEDFMGFKNQDNAIRLLDLLGYGYPVKASKKKGYEFNVFSGSVTPFRAAAYQKIYSDYYRNTTYEPYDVGTFNFDHSVEGLLTISDFKKMLQLRYRNLPLDYLTNLRPTPLVSMPDGISSALALSNSREAGSFGVDKGNRSATVTAKFEGSYSTIDVSSVRAAFALDKLLSVTMRAGKTYAEQMEAHFGVKTSEGRDGQVYYLGGFDSNFETGDVTQTGGTTDEGSSDAGYLGRVVGKSIGVGKGHVSFDAKEHGVLMCIYSAVPAMQYDASRVDPFVHKTTRGDFFIPEFEDLGMQPLMNYNVIDHGQDPSGNGIDVVDARGSKPFGWQLRYSEYKTAIDLNHGQFGYDGALSFWTIARMRAPLDGFFAGDFSLNELKISPRVVNSVFSVNYNGKQVTDQLFGGCYFGITKISDMSVDGLPRV</sequence>
<evidence type="ECO:0000256" key="5">
    <source>
        <dbReference type="ARBA" id="ARBA00022844"/>
    </source>
</evidence>
<dbReference type="Pfam" id="PF02305">
    <property type="entry name" value="Phage_F"/>
    <property type="match status" value="2"/>
</dbReference>
<dbReference type="GO" id="GO:0005198">
    <property type="term" value="F:structural molecule activity"/>
    <property type="evidence" value="ECO:0007669"/>
    <property type="project" value="InterPro"/>
</dbReference>